<dbReference type="AlphaFoldDB" id="A0A368MV99"/>
<feature type="non-terminal residue" evidence="2">
    <location>
        <position position="200"/>
    </location>
</feature>
<dbReference type="Pfam" id="PF19408">
    <property type="entry name" value="PKD_6"/>
    <property type="match status" value="1"/>
</dbReference>
<proteinExistence type="predicted"/>
<protein>
    <recommendedName>
        <fullName evidence="1">PKD-like domain-containing protein</fullName>
    </recommendedName>
</protein>
<dbReference type="EMBL" id="QPIE01000009">
    <property type="protein sequence ID" value="RCU42122.1"/>
    <property type="molecule type" value="Genomic_DNA"/>
</dbReference>
<dbReference type="Proteomes" id="UP000252172">
    <property type="component" value="Unassembled WGS sequence"/>
</dbReference>
<gene>
    <name evidence="2" type="ORF">DQ356_10930</name>
</gene>
<feature type="domain" description="PKD-like" evidence="1">
    <location>
        <begin position="38"/>
        <end position="102"/>
    </location>
</feature>
<reference evidence="2 3" key="1">
    <citation type="submission" date="2018-07" db="EMBL/GenBank/DDBJ databases">
        <title>Chryseobacterium lacus sp. nov., isolated from lake water.</title>
        <authorList>
            <person name="Li C.-M."/>
        </authorList>
    </citation>
    <scope>NUCLEOTIDE SEQUENCE [LARGE SCALE GENOMIC DNA]</scope>
    <source>
        <strain evidence="2 3">YLOS41</strain>
    </source>
</reference>
<dbReference type="InterPro" id="IPR045829">
    <property type="entry name" value="PKD_6"/>
</dbReference>
<evidence type="ECO:0000313" key="2">
    <source>
        <dbReference type="EMBL" id="RCU42122.1"/>
    </source>
</evidence>
<evidence type="ECO:0000259" key="1">
    <source>
        <dbReference type="Pfam" id="PF19408"/>
    </source>
</evidence>
<organism evidence="2 3">
    <name type="scientific">Chryseobacterium lacus</name>
    <dbReference type="NCBI Taxonomy" id="2058346"/>
    <lineage>
        <taxon>Bacteria</taxon>
        <taxon>Pseudomonadati</taxon>
        <taxon>Bacteroidota</taxon>
        <taxon>Flavobacteriia</taxon>
        <taxon>Flavobacteriales</taxon>
        <taxon>Weeksellaceae</taxon>
        <taxon>Chryseobacterium group</taxon>
        <taxon>Chryseobacterium</taxon>
    </lineage>
</organism>
<sequence length="200" mass="20615">MLLMPALVWAQSGLESTSKPSGCVADAKIVKAVKVPDAPTGSITGPDKVCQLIPQTYSLSSIDSGTIPVWEVTGGTIQGSNTGQSITVIFTGAGPFSVSVRNRSLDPIGCLSPPVTLPVEAFNMGSITVTPPSGGLYCPSSSQTFTANLNGIVPDSMEWAFSPSNFGSFVSGQGTSSVTVNFNEISTNPNGVLQLKIVKC</sequence>
<comment type="caution">
    <text evidence="2">The sequence shown here is derived from an EMBL/GenBank/DDBJ whole genome shotgun (WGS) entry which is preliminary data.</text>
</comment>
<accession>A0A368MV99</accession>
<name>A0A368MV99_9FLAO</name>
<evidence type="ECO:0000313" key="3">
    <source>
        <dbReference type="Proteomes" id="UP000252172"/>
    </source>
</evidence>
<keyword evidence="3" id="KW-1185">Reference proteome</keyword>